<dbReference type="Proteomes" id="UP001189429">
    <property type="component" value="Unassembled WGS sequence"/>
</dbReference>
<keyword evidence="2" id="KW-1185">Reference proteome</keyword>
<comment type="caution">
    <text evidence="1">The sequence shown here is derived from an EMBL/GenBank/DDBJ whole genome shotgun (WGS) entry which is preliminary data.</text>
</comment>
<gene>
    <name evidence="1" type="ORF">PCOR1329_LOCUS71111</name>
</gene>
<evidence type="ECO:0000313" key="2">
    <source>
        <dbReference type="Proteomes" id="UP001189429"/>
    </source>
</evidence>
<dbReference type="EMBL" id="CAUYUJ010019421">
    <property type="protein sequence ID" value="CAK0891055.1"/>
    <property type="molecule type" value="Genomic_DNA"/>
</dbReference>
<organism evidence="1 2">
    <name type="scientific">Prorocentrum cordatum</name>
    <dbReference type="NCBI Taxonomy" id="2364126"/>
    <lineage>
        <taxon>Eukaryota</taxon>
        <taxon>Sar</taxon>
        <taxon>Alveolata</taxon>
        <taxon>Dinophyceae</taxon>
        <taxon>Prorocentrales</taxon>
        <taxon>Prorocentraceae</taxon>
        <taxon>Prorocentrum</taxon>
    </lineage>
</organism>
<name>A0ABN9X030_9DINO</name>
<sequence>VSWVVESLADLALKMTKGLHALNLSLSIPKLNMVASSDKLLEAAMSVLKELG</sequence>
<evidence type="ECO:0000313" key="1">
    <source>
        <dbReference type="EMBL" id="CAK0891055.1"/>
    </source>
</evidence>
<feature type="non-terminal residue" evidence="1">
    <location>
        <position position="52"/>
    </location>
</feature>
<protein>
    <submittedName>
        <fullName evidence="1">Uncharacterized protein</fullName>
    </submittedName>
</protein>
<feature type="non-terminal residue" evidence="1">
    <location>
        <position position="1"/>
    </location>
</feature>
<accession>A0ABN9X030</accession>
<proteinExistence type="predicted"/>
<reference evidence="1" key="1">
    <citation type="submission" date="2023-10" db="EMBL/GenBank/DDBJ databases">
        <authorList>
            <person name="Chen Y."/>
            <person name="Shah S."/>
            <person name="Dougan E. K."/>
            <person name="Thang M."/>
            <person name="Chan C."/>
        </authorList>
    </citation>
    <scope>NUCLEOTIDE SEQUENCE [LARGE SCALE GENOMIC DNA]</scope>
</reference>